<sequence length="502" mass="56056">MNGSTDQSEIYPVGKGGMERPKYASIKLLLLACKTLRRIRGGRRLCADSCHKWDKAYSFQIDSGADTRTIQRFVNTASSKLTMRIVETFIKLHRWNSHGLLDRTPVQYIRGIFRKTTENRNLESKSRETEPWPSPNACPVFYHRATPIGVIRARVNFTASVSIDLVAPSRPGEHAAVGLRDTLSTTVLHDWAPLIYRGEPQAERNKADKLYISRTVGRGEREGRGVFPGFAVDERRAFFSIRTGHGSSVDYHHITLVCSGGGTNTTKLRGVSLHASTLTDRVRKSLALSELRATVAERLERSPPTKANRVQSPAGSTDFRKREIVQDAAVGRWVFSGISRFPRPFIPAPLHTHLDHPTSALKTPLLRTAQISSLTHSLAHSTQSRAAFVLVCYLNIRRLSRPAPISGAKKGKQLQNSTCAFSPIQQAMYQMFSNLLLHVPNALKQLRLGERSRCFIVAMPHPVVVRSQDRHEGFWRRAVKHTNAELTLRAAGDGNKVSRLAP</sequence>
<dbReference type="Proteomes" id="UP001159363">
    <property type="component" value="Chromosome 11"/>
</dbReference>
<proteinExistence type="predicted"/>
<protein>
    <submittedName>
        <fullName evidence="1">Uncharacterized protein</fullName>
    </submittedName>
</protein>
<keyword evidence="2" id="KW-1185">Reference proteome</keyword>
<evidence type="ECO:0000313" key="1">
    <source>
        <dbReference type="EMBL" id="KAJ8871266.1"/>
    </source>
</evidence>
<name>A0ABQ9GGX3_9NEOP</name>
<organism evidence="1 2">
    <name type="scientific">Dryococelus australis</name>
    <dbReference type="NCBI Taxonomy" id="614101"/>
    <lineage>
        <taxon>Eukaryota</taxon>
        <taxon>Metazoa</taxon>
        <taxon>Ecdysozoa</taxon>
        <taxon>Arthropoda</taxon>
        <taxon>Hexapoda</taxon>
        <taxon>Insecta</taxon>
        <taxon>Pterygota</taxon>
        <taxon>Neoptera</taxon>
        <taxon>Polyneoptera</taxon>
        <taxon>Phasmatodea</taxon>
        <taxon>Verophasmatodea</taxon>
        <taxon>Anareolatae</taxon>
        <taxon>Phasmatidae</taxon>
        <taxon>Eurycanthinae</taxon>
        <taxon>Dryococelus</taxon>
    </lineage>
</organism>
<gene>
    <name evidence="1" type="ORF">PR048_027574</name>
</gene>
<accession>A0ABQ9GGX3</accession>
<reference evidence="1 2" key="1">
    <citation type="submission" date="2023-02" db="EMBL/GenBank/DDBJ databases">
        <title>LHISI_Scaffold_Assembly.</title>
        <authorList>
            <person name="Stuart O.P."/>
            <person name="Cleave R."/>
            <person name="Magrath M.J.L."/>
            <person name="Mikheyev A.S."/>
        </authorList>
    </citation>
    <scope>NUCLEOTIDE SEQUENCE [LARGE SCALE GENOMIC DNA]</scope>
    <source>
        <strain evidence="1">Daus_M_001</strain>
        <tissue evidence="1">Leg muscle</tissue>
    </source>
</reference>
<evidence type="ECO:0000313" key="2">
    <source>
        <dbReference type="Proteomes" id="UP001159363"/>
    </source>
</evidence>
<dbReference type="EMBL" id="JARBHB010000012">
    <property type="protein sequence ID" value="KAJ8871266.1"/>
    <property type="molecule type" value="Genomic_DNA"/>
</dbReference>
<comment type="caution">
    <text evidence="1">The sequence shown here is derived from an EMBL/GenBank/DDBJ whole genome shotgun (WGS) entry which is preliminary data.</text>
</comment>